<proteinExistence type="predicted"/>
<dbReference type="Pfam" id="PF17784">
    <property type="entry name" value="Sulfotransfer_4"/>
    <property type="match status" value="1"/>
</dbReference>
<dbReference type="InterPro" id="IPR040632">
    <property type="entry name" value="Sulfotransfer_4"/>
</dbReference>
<reference evidence="2" key="1">
    <citation type="submission" date="2021-07" db="EMBL/GenBank/DDBJ databases">
        <authorList>
            <person name="Branca A.L. A."/>
        </authorList>
    </citation>
    <scope>NUCLEOTIDE SEQUENCE</scope>
</reference>
<dbReference type="Proteomes" id="UP001152646">
    <property type="component" value="Unassembled WGS sequence"/>
</dbReference>
<dbReference type="PANTHER" id="PTHR36978">
    <property type="entry name" value="P-LOOP CONTAINING NUCLEOTIDE TRIPHOSPHATE HYDROLASE"/>
    <property type="match status" value="1"/>
</dbReference>
<evidence type="ECO:0000256" key="1">
    <source>
        <dbReference type="SAM" id="Phobius"/>
    </source>
</evidence>
<dbReference type="PANTHER" id="PTHR36978:SF4">
    <property type="entry name" value="P-LOOP CONTAINING NUCLEOSIDE TRIPHOSPHATE HYDROLASE PROTEIN"/>
    <property type="match status" value="1"/>
</dbReference>
<evidence type="ECO:0000313" key="3">
    <source>
        <dbReference type="Proteomes" id="UP001152646"/>
    </source>
</evidence>
<evidence type="ECO:0000313" key="2">
    <source>
        <dbReference type="EMBL" id="CAG8339131.1"/>
    </source>
</evidence>
<accession>A0A9W4IPQ9</accession>
<name>A0A9W4IPQ9_9EURO</name>
<dbReference type="AlphaFoldDB" id="A0A9W4IPQ9"/>
<sequence length="260" mass="29543">MVRFLADTRKAPVQNKPLLVIGAGLPRTATSSLQAALEDLGFGPCLHMAHIIPHAERQQLLIDASREKDTEKRHKQIHELVDGHGAVVDMPAIFFLEDLMHLYPDAKIVLSSRPDPEIWAQSASDSLRFFFTKRFYWTGLLWRTDRLWYKLNLRIVEWCRERIGEGDIFTASSAVKYNEQVRELVAARGGEILEFRAEDGWAPLCRYLGKEVPDKPFPKVNEKATFALIKRILIAKGLISWAALGGVLWLGWTCVPRGLI</sequence>
<protein>
    <recommendedName>
        <fullName evidence="4">NAD dependent epimerase/dehydratase</fullName>
    </recommendedName>
</protein>
<keyword evidence="1" id="KW-0812">Transmembrane</keyword>
<keyword evidence="1" id="KW-1133">Transmembrane helix</keyword>
<gene>
    <name evidence="2" type="ORF">PSALAMII_LOCUS2854</name>
</gene>
<dbReference type="OrthoDB" id="408152at2759"/>
<dbReference type="EMBL" id="CAJVPA010000111">
    <property type="protein sequence ID" value="CAG8339131.1"/>
    <property type="molecule type" value="Genomic_DNA"/>
</dbReference>
<keyword evidence="1" id="KW-0472">Membrane</keyword>
<organism evidence="2 3">
    <name type="scientific">Penicillium salamii</name>
    <dbReference type="NCBI Taxonomy" id="1612424"/>
    <lineage>
        <taxon>Eukaryota</taxon>
        <taxon>Fungi</taxon>
        <taxon>Dikarya</taxon>
        <taxon>Ascomycota</taxon>
        <taxon>Pezizomycotina</taxon>
        <taxon>Eurotiomycetes</taxon>
        <taxon>Eurotiomycetidae</taxon>
        <taxon>Eurotiales</taxon>
        <taxon>Aspergillaceae</taxon>
        <taxon>Penicillium</taxon>
    </lineage>
</organism>
<dbReference type="Gene3D" id="3.40.50.300">
    <property type="entry name" value="P-loop containing nucleotide triphosphate hydrolases"/>
    <property type="match status" value="1"/>
</dbReference>
<feature type="transmembrane region" description="Helical" evidence="1">
    <location>
        <begin position="233"/>
        <end position="252"/>
    </location>
</feature>
<dbReference type="InterPro" id="IPR027417">
    <property type="entry name" value="P-loop_NTPase"/>
</dbReference>
<comment type="caution">
    <text evidence="2">The sequence shown here is derived from an EMBL/GenBank/DDBJ whole genome shotgun (WGS) entry which is preliminary data.</text>
</comment>
<dbReference type="SUPFAM" id="SSF52540">
    <property type="entry name" value="P-loop containing nucleoside triphosphate hydrolases"/>
    <property type="match status" value="1"/>
</dbReference>
<evidence type="ECO:0008006" key="4">
    <source>
        <dbReference type="Google" id="ProtNLM"/>
    </source>
</evidence>